<evidence type="ECO:0000259" key="1">
    <source>
        <dbReference type="PROSITE" id="PS51309"/>
    </source>
</evidence>
<dbReference type="AlphaFoldDB" id="A0A392Q3A8"/>
<keyword evidence="3" id="KW-1185">Reference proteome</keyword>
<sequence>MLGEQLYPLVDPLTTNELTTKVTEMLLEMDLAEVINLIECPDDLKIKVSEALQVLHDAASESKAGDQLGSLSLNE</sequence>
<dbReference type="InterPro" id="IPR036053">
    <property type="entry name" value="PABP-dom"/>
</dbReference>
<dbReference type="InterPro" id="IPR002004">
    <property type="entry name" value="PABP_HYD_C"/>
</dbReference>
<accession>A0A392Q3A8</accession>
<dbReference type="SUPFAM" id="SSF63570">
    <property type="entry name" value="PABC (PABP) domain"/>
    <property type="match status" value="1"/>
</dbReference>
<dbReference type="EMBL" id="LXQA010108292">
    <property type="protein sequence ID" value="MCI18056.1"/>
    <property type="molecule type" value="Genomic_DNA"/>
</dbReference>
<dbReference type="Pfam" id="PF00658">
    <property type="entry name" value="MLLE"/>
    <property type="match status" value="1"/>
</dbReference>
<dbReference type="Gene3D" id="1.10.1900.10">
    <property type="entry name" value="c-terminal domain of poly(a) binding protein"/>
    <property type="match status" value="1"/>
</dbReference>
<evidence type="ECO:0000313" key="3">
    <source>
        <dbReference type="Proteomes" id="UP000265520"/>
    </source>
</evidence>
<protein>
    <submittedName>
        <fullName evidence="2">Polyadenylate-binding protein 3-like</fullName>
    </submittedName>
</protein>
<organism evidence="2 3">
    <name type="scientific">Trifolium medium</name>
    <dbReference type="NCBI Taxonomy" id="97028"/>
    <lineage>
        <taxon>Eukaryota</taxon>
        <taxon>Viridiplantae</taxon>
        <taxon>Streptophyta</taxon>
        <taxon>Embryophyta</taxon>
        <taxon>Tracheophyta</taxon>
        <taxon>Spermatophyta</taxon>
        <taxon>Magnoliopsida</taxon>
        <taxon>eudicotyledons</taxon>
        <taxon>Gunneridae</taxon>
        <taxon>Pentapetalae</taxon>
        <taxon>rosids</taxon>
        <taxon>fabids</taxon>
        <taxon>Fabales</taxon>
        <taxon>Fabaceae</taxon>
        <taxon>Papilionoideae</taxon>
        <taxon>50 kb inversion clade</taxon>
        <taxon>NPAAA clade</taxon>
        <taxon>Hologalegina</taxon>
        <taxon>IRL clade</taxon>
        <taxon>Trifolieae</taxon>
        <taxon>Trifolium</taxon>
    </lineage>
</organism>
<name>A0A392Q3A8_9FABA</name>
<dbReference type="PROSITE" id="PS51309">
    <property type="entry name" value="PABC"/>
    <property type="match status" value="1"/>
</dbReference>
<reference evidence="2 3" key="1">
    <citation type="journal article" date="2018" name="Front. Plant Sci.">
        <title>Red Clover (Trifolium pratense) and Zigzag Clover (T. medium) - A Picture of Genomic Similarities and Differences.</title>
        <authorList>
            <person name="Dluhosova J."/>
            <person name="Istvanek J."/>
            <person name="Nedelnik J."/>
            <person name="Repkova J."/>
        </authorList>
    </citation>
    <scope>NUCLEOTIDE SEQUENCE [LARGE SCALE GENOMIC DNA]</scope>
    <source>
        <strain evidence="3">cv. 10/8</strain>
        <tissue evidence="2">Leaf</tissue>
    </source>
</reference>
<comment type="caution">
    <text evidence="2">The sequence shown here is derived from an EMBL/GenBank/DDBJ whole genome shotgun (WGS) entry which is preliminary data.</text>
</comment>
<proteinExistence type="predicted"/>
<evidence type="ECO:0000313" key="2">
    <source>
        <dbReference type="EMBL" id="MCI18056.1"/>
    </source>
</evidence>
<dbReference type="GO" id="GO:0003723">
    <property type="term" value="F:RNA binding"/>
    <property type="evidence" value="ECO:0007669"/>
    <property type="project" value="InterPro"/>
</dbReference>
<dbReference type="SMART" id="SM00517">
    <property type="entry name" value="PolyA"/>
    <property type="match status" value="1"/>
</dbReference>
<feature type="domain" description="PABC" evidence="1">
    <location>
        <begin position="1"/>
        <end position="60"/>
    </location>
</feature>
<dbReference type="Proteomes" id="UP000265520">
    <property type="component" value="Unassembled WGS sequence"/>
</dbReference>